<organism evidence="2 3">
    <name type="scientific">Bifidobacterium imperatoris</name>
    <dbReference type="NCBI Taxonomy" id="2020965"/>
    <lineage>
        <taxon>Bacteria</taxon>
        <taxon>Bacillati</taxon>
        <taxon>Actinomycetota</taxon>
        <taxon>Actinomycetes</taxon>
        <taxon>Bifidobacteriales</taxon>
        <taxon>Bifidobacteriaceae</taxon>
        <taxon>Bifidobacterium</taxon>
    </lineage>
</organism>
<accession>A0ABX7S1C7</accession>
<evidence type="ECO:0000256" key="1">
    <source>
        <dbReference type="SAM" id="MobiDB-lite"/>
    </source>
</evidence>
<evidence type="ECO:0000313" key="3">
    <source>
        <dbReference type="Proteomes" id="UP000663067"/>
    </source>
</evidence>
<sequence>MLGITELADIIGNDPQLLASLRCARQLGMSLKRFNGWTPADDDAVEWDETERMWMLALQSYENRICPLCGMDTRVCHDQDAFEALRLKGEVELCFAAYERNRALEEYRGSGSPDPNASGALTTSLTRKPVRI</sequence>
<proteinExistence type="predicted"/>
<gene>
    <name evidence="2" type="ORF">BLI708_00085</name>
</gene>
<dbReference type="RefSeq" id="WP_207553060.1">
    <property type="nucleotide sequence ID" value="NZ_CP071591.1"/>
</dbReference>
<dbReference type="Proteomes" id="UP000663067">
    <property type="component" value="Chromosome"/>
</dbReference>
<protein>
    <submittedName>
        <fullName evidence="2">Uncharacterized protein</fullName>
    </submittedName>
</protein>
<feature type="region of interest" description="Disordered" evidence="1">
    <location>
        <begin position="106"/>
        <end position="132"/>
    </location>
</feature>
<keyword evidence="3" id="KW-1185">Reference proteome</keyword>
<name>A0ABX7S1C7_9BIFI</name>
<evidence type="ECO:0000313" key="2">
    <source>
        <dbReference type="EMBL" id="QSY57785.1"/>
    </source>
</evidence>
<dbReference type="EMBL" id="CP071591">
    <property type="protein sequence ID" value="QSY57785.1"/>
    <property type="molecule type" value="Genomic_DNA"/>
</dbReference>
<feature type="compositionally biased region" description="Polar residues" evidence="1">
    <location>
        <begin position="113"/>
        <end position="126"/>
    </location>
</feature>
<reference evidence="2 3" key="1">
    <citation type="submission" date="2021-03" db="EMBL/GenBank/DDBJ databases">
        <title>Genome sequencing of Bifidobacterium imperatoris JCM 32708.</title>
        <authorList>
            <person name="Kim J."/>
        </authorList>
    </citation>
    <scope>NUCLEOTIDE SEQUENCE [LARGE SCALE GENOMIC DNA]</scope>
    <source>
        <strain evidence="2 3">JCM 32708</strain>
    </source>
</reference>